<organism evidence="3 4">
    <name type="scientific">Mangrovactinospora gilvigrisea</name>
    <dbReference type="NCBI Taxonomy" id="1428644"/>
    <lineage>
        <taxon>Bacteria</taxon>
        <taxon>Bacillati</taxon>
        <taxon>Actinomycetota</taxon>
        <taxon>Actinomycetes</taxon>
        <taxon>Kitasatosporales</taxon>
        <taxon>Streptomycetaceae</taxon>
        <taxon>Mangrovactinospora</taxon>
    </lineage>
</organism>
<dbReference type="EMBL" id="MLCF01000099">
    <property type="protein sequence ID" value="OIV36356.1"/>
    <property type="molecule type" value="Genomic_DNA"/>
</dbReference>
<feature type="transmembrane region" description="Helical" evidence="2">
    <location>
        <begin position="66"/>
        <end position="84"/>
    </location>
</feature>
<dbReference type="Proteomes" id="UP000243342">
    <property type="component" value="Unassembled WGS sequence"/>
</dbReference>
<evidence type="ECO:0000313" key="3">
    <source>
        <dbReference type="EMBL" id="OIV36356.1"/>
    </source>
</evidence>
<keyword evidence="2" id="KW-1133">Transmembrane helix</keyword>
<comment type="caution">
    <text evidence="3">The sequence shown here is derived from an EMBL/GenBank/DDBJ whole genome shotgun (WGS) entry which is preliminary data.</text>
</comment>
<feature type="compositionally biased region" description="Low complexity" evidence="1">
    <location>
        <begin position="19"/>
        <end position="32"/>
    </location>
</feature>
<evidence type="ECO:0000313" key="4">
    <source>
        <dbReference type="Proteomes" id="UP000243342"/>
    </source>
</evidence>
<accession>A0A1J7C456</accession>
<proteinExistence type="predicted"/>
<dbReference type="RefSeq" id="WP_071657674.1">
    <property type="nucleotide sequence ID" value="NZ_MLCF01000099.1"/>
</dbReference>
<dbReference type="OrthoDB" id="4240830at2"/>
<evidence type="ECO:0000256" key="1">
    <source>
        <dbReference type="SAM" id="MobiDB-lite"/>
    </source>
</evidence>
<feature type="transmembrane region" description="Helical" evidence="2">
    <location>
        <begin position="41"/>
        <end position="60"/>
    </location>
</feature>
<evidence type="ECO:0000256" key="2">
    <source>
        <dbReference type="SAM" id="Phobius"/>
    </source>
</evidence>
<sequence>MSQYQQQPGTPPEEPPVYAQAQSGTGTAAQRQMWETKGKRGIGFGAVWAVAGLLITLITLSNAQGGGVYIVAWGPMLYGVYRIVSGAMLLKKARG</sequence>
<gene>
    <name evidence="3" type="ORF">BIV57_16655</name>
</gene>
<reference evidence="3 4" key="1">
    <citation type="submission" date="2016-10" db="EMBL/GenBank/DDBJ databases">
        <title>Genome sequence of Streptomyces gilvigriseus MUSC 26.</title>
        <authorList>
            <person name="Lee L.-H."/>
            <person name="Ser H.-L."/>
        </authorList>
    </citation>
    <scope>NUCLEOTIDE SEQUENCE [LARGE SCALE GENOMIC DNA]</scope>
    <source>
        <strain evidence="3 4">MUSC 26</strain>
    </source>
</reference>
<keyword evidence="2" id="KW-0812">Transmembrane</keyword>
<protein>
    <submittedName>
        <fullName evidence="3">Uncharacterized protein</fullName>
    </submittedName>
</protein>
<name>A0A1J7C456_9ACTN</name>
<dbReference type="STRING" id="1428644.BIV57_16655"/>
<dbReference type="AlphaFoldDB" id="A0A1J7C456"/>
<feature type="region of interest" description="Disordered" evidence="1">
    <location>
        <begin position="1"/>
        <end position="33"/>
    </location>
</feature>
<keyword evidence="4" id="KW-1185">Reference proteome</keyword>
<keyword evidence="2" id="KW-0472">Membrane</keyword>